<comment type="caution">
    <text evidence="3">The sequence shown here is derived from an EMBL/GenBank/DDBJ whole genome shotgun (WGS) entry which is preliminary data.</text>
</comment>
<feature type="domain" description="Phage capsid-like C-terminal" evidence="2">
    <location>
        <begin position="107"/>
        <end position="364"/>
    </location>
</feature>
<dbReference type="InterPro" id="IPR024455">
    <property type="entry name" value="Phage_capsid"/>
</dbReference>
<evidence type="ECO:0000259" key="2">
    <source>
        <dbReference type="Pfam" id="PF05065"/>
    </source>
</evidence>
<dbReference type="eggNOG" id="COG4653">
    <property type="taxonomic scope" value="Bacteria"/>
</dbReference>
<dbReference type="Gene3D" id="3.30.2320.10">
    <property type="entry name" value="hypothetical protein PF0899 domain"/>
    <property type="match status" value="1"/>
</dbReference>
<dbReference type="InterPro" id="IPR054612">
    <property type="entry name" value="Phage_capsid-like_C"/>
</dbReference>
<sequence length="368" mass="41583">MRKSVELKRMIDECKTQIENLKKDKKYEDALKETEKLVTLSKDYKTALENEAEEEKGAKNMATIASTDNQIKLKNRVFNKLVFGRDLTEEEKEIVNAGLIEETDTKGGYAVPVEQNRTILEYRDYYVQLKNYVNVETVNTLSGKRPTLGAEDGTLTNFEEMGEIKQSDFDFGQIAYKVKSVGDIIPVSNQLLKDNDVNLLDIIGKRFARKSVNTENKDIINILKTASKTDGKDYKDLIKCLNVTLSPAYIADAKIFTNQDGFNLLDTATDSDNRPLMTPDIAEPSKQLFRGHEVVVVPNSLLASEGNKAPFYVGSLADFIYFFDRQQIEVAVSDVAGFTRYATYIRAVQRYDVKKVDENAIKGVELPF</sequence>
<gene>
    <name evidence="3" type="ORF">HMPREF9220_1094</name>
</gene>
<protein>
    <submittedName>
        <fullName evidence="3">Phage major capsid protein, HK97 family</fullName>
    </submittedName>
</protein>
<comment type="subcellular location">
    <subcellularLocation>
        <location evidence="1">Virion</location>
    </subcellularLocation>
</comment>
<accession>E4L8B1</accession>
<dbReference type="Gene3D" id="3.30.2400.10">
    <property type="entry name" value="Major capsid protein gp5"/>
    <property type="match status" value="1"/>
</dbReference>
<dbReference type="SUPFAM" id="SSF56563">
    <property type="entry name" value="Major capsid protein gp5"/>
    <property type="match status" value="1"/>
</dbReference>
<evidence type="ECO:0000256" key="1">
    <source>
        <dbReference type="ARBA" id="ARBA00004328"/>
    </source>
</evidence>
<dbReference type="AlphaFoldDB" id="E4L8B1"/>
<dbReference type="Proteomes" id="UP000004594">
    <property type="component" value="Unassembled WGS sequence"/>
</dbReference>
<dbReference type="OrthoDB" id="85826at2"/>
<dbReference type="NCBIfam" id="TIGR01554">
    <property type="entry name" value="major_cap_HK97"/>
    <property type="match status" value="1"/>
</dbReference>
<organism evidence="3 4">
    <name type="scientific">Dialister micraerophilus UPII 345-E</name>
    <dbReference type="NCBI Taxonomy" id="910314"/>
    <lineage>
        <taxon>Bacteria</taxon>
        <taxon>Bacillati</taxon>
        <taxon>Bacillota</taxon>
        <taxon>Negativicutes</taxon>
        <taxon>Veillonellales</taxon>
        <taxon>Veillonellaceae</taxon>
        <taxon>Dialister</taxon>
    </lineage>
</organism>
<dbReference type="EMBL" id="AENT01000012">
    <property type="protein sequence ID" value="EFR43038.1"/>
    <property type="molecule type" value="Genomic_DNA"/>
</dbReference>
<evidence type="ECO:0000313" key="4">
    <source>
        <dbReference type="Proteomes" id="UP000004594"/>
    </source>
</evidence>
<evidence type="ECO:0000313" key="3">
    <source>
        <dbReference type="EMBL" id="EFR43038.1"/>
    </source>
</evidence>
<name>E4L8B1_9FIRM</name>
<dbReference type="RefSeq" id="WP_007554448.1">
    <property type="nucleotide sequence ID" value="NZ_AENT01000012.1"/>
</dbReference>
<proteinExistence type="predicted"/>
<reference evidence="3 4" key="1">
    <citation type="submission" date="2010-11" db="EMBL/GenBank/DDBJ databases">
        <authorList>
            <person name="Durkin A.S."/>
            <person name="Madupu R."/>
            <person name="Torralba M."/>
            <person name="Gillis M."/>
            <person name="Methe B."/>
            <person name="Sutton G."/>
            <person name="Nelson K.E."/>
        </authorList>
    </citation>
    <scope>NUCLEOTIDE SEQUENCE [LARGE SCALE GENOMIC DNA]</scope>
    <source>
        <strain evidence="3 4">UPII 345-E</strain>
    </source>
</reference>
<dbReference type="Pfam" id="PF05065">
    <property type="entry name" value="Phage_capsid"/>
    <property type="match status" value="1"/>
</dbReference>